<organism evidence="1 2">
    <name type="scientific">Candidatus Roizmanbacteria bacterium CG10_big_fil_rev_8_21_14_0_10_39_6</name>
    <dbReference type="NCBI Taxonomy" id="1974853"/>
    <lineage>
        <taxon>Bacteria</taxon>
        <taxon>Candidatus Roizmaniibacteriota</taxon>
    </lineage>
</organism>
<evidence type="ECO:0000313" key="1">
    <source>
        <dbReference type="EMBL" id="PJE63006.1"/>
    </source>
</evidence>
<gene>
    <name evidence="1" type="ORF">COU88_01880</name>
</gene>
<accession>A0A2M8KSV3</accession>
<dbReference type="AlphaFoldDB" id="A0A2M8KSV3"/>
<comment type="caution">
    <text evidence="1">The sequence shown here is derived from an EMBL/GenBank/DDBJ whole genome shotgun (WGS) entry which is preliminary data.</text>
</comment>
<evidence type="ECO:0000313" key="2">
    <source>
        <dbReference type="Proteomes" id="UP000229554"/>
    </source>
</evidence>
<dbReference type="EMBL" id="PFED01000082">
    <property type="protein sequence ID" value="PJE63006.1"/>
    <property type="molecule type" value="Genomic_DNA"/>
</dbReference>
<name>A0A2M8KSV3_9BACT</name>
<reference evidence="2" key="1">
    <citation type="submission" date="2017-09" db="EMBL/GenBank/DDBJ databases">
        <title>Depth-based differentiation of microbial function through sediment-hosted aquifers and enrichment of novel symbionts in the deep terrestrial subsurface.</title>
        <authorList>
            <person name="Probst A.J."/>
            <person name="Ladd B."/>
            <person name="Jarett J.K."/>
            <person name="Geller-Mcgrath D.E."/>
            <person name="Sieber C.M.K."/>
            <person name="Emerson J.B."/>
            <person name="Anantharaman K."/>
            <person name="Thomas B.C."/>
            <person name="Malmstrom R."/>
            <person name="Stieglmeier M."/>
            <person name="Klingl A."/>
            <person name="Woyke T."/>
            <person name="Ryan C.M."/>
            <person name="Banfield J.F."/>
        </authorList>
    </citation>
    <scope>NUCLEOTIDE SEQUENCE [LARGE SCALE GENOMIC DNA]</scope>
</reference>
<protein>
    <submittedName>
        <fullName evidence="1">Uncharacterized protein</fullName>
    </submittedName>
</protein>
<dbReference type="Proteomes" id="UP000229554">
    <property type="component" value="Unassembled WGS sequence"/>
</dbReference>
<proteinExistence type="predicted"/>
<sequence length="99" mass="11790">MNKNYRDAFLREHFCRRENYDIGIDEVSTHGGGSSFDRLTYSGRAAKMDTNSRWRYFLENTFYRDLFADRELQYLSQEIFGHISGTEVLYDRFHGIEGK</sequence>